<dbReference type="PANTHER" id="PTHR42781">
    <property type="entry name" value="SPERMIDINE/PUTRESCINE IMPORT ATP-BINDING PROTEIN POTA"/>
    <property type="match status" value="1"/>
</dbReference>
<keyword evidence="1" id="KW-0813">Transport</keyword>
<dbReference type="EMBL" id="JASOOE010000009">
    <property type="protein sequence ID" value="MDK7187419.1"/>
    <property type="molecule type" value="Genomic_DNA"/>
</dbReference>
<dbReference type="AlphaFoldDB" id="A0AAJ1Q628"/>
<dbReference type="FunFam" id="3.40.50.300:FF:000425">
    <property type="entry name" value="Probable ABC transporter, ATP-binding subunit"/>
    <property type="match status" value="1"/>
</dbReference>
<evidence type="ECO:0000256" key="2">
    <source>
        <dbReference type="ARBA" id="ARBA00022741"/>
    </source>
</evidence>
<gene>
    <name evidence="6" type="ORF">QP433_05445</name>
</gene>
<proteinExistence type="predicted"/>
<name>A0AAJ1Q628_9LACT</name>
<evidence type="ECO:0000259" key="5">
    <source>
        <dbReference type="PROSITE" id="PS50893"/>
    </source>
</evidence>
<dbReference type="PROSITE" id="PS50893">
    <property type="entry name" value="ABC_TRANSPORTER_2"/>
    <property type="match status" value="1"/>
</dbReference>
<evidence type="ECO:0000256" key="4">
    <source>
        <dbReference type="ARBA" id="ARBA00066388"/>
    </source>
</evidence>
<protein>
    <recommendedName>
        <fullName evidence="4">ABC-type quaternary amine transporter</fullName>
        <ecNumber evidence="4">7.6.2.9</ecNumber>
    </recommendedName>
</protein>
<dbReference type="PROSITE" id="PS00211">
    <property type="entry name" value="ABC_TRANSPORTER_1"/>
    <property type="match status" value="1"/>
</dbReference>
<dbReference type="SUPFAM" id="SSF52540">
    <property type="entry name" value="P-loop containing nucleoside triphosphate hydrolases"/>
    <property type="match status" value="1"/>
</dbReference>
<keyword evidence="3 6" id="KW-0067">ATP-binding</keyword>
<dbReference type="GO" id="GO:0015418">
    <property type="term" value="F:ABC-type quaternary ammonium compound transporting activity"/>
    <property type="evidence" value="ECO:0007669"/>
    <property type="project" value="UniProtKB-EC"/>
</dbReference>
<organism evidence="6 7">
    <name type="scientific">Facklamia hominis</name>
    <dbReference type="NCBI Taxonomy" id="178214"/>
    <lineage>
        <taxon>Bacteria</taxon>
        <taxon>Bacillati</taxon>
        <taxon>Bacillota</taxon>
        <taxon>Bacilli</taxon>
        <taxon>Lactobacillales</taxon>
        <taxon>Aerococcaceae</taxon>
        <taxon>Facklamia</taxon>
    </lineage>
</organism>
<dbReference type="Pfam" id="PF00005">
    <property type="entry name" value="ABC_tran"/>
    <property type="match status" value="1"/>
</dbReference>
<dbReference type="InterPro" id="IPR003439">
    <property type="entry name" value="ABC_transporter-like_ATP-bd"/>
</dbReference>
<dbReference type="Gene3D" id="3.40.50.300">
    <property type="entry name" value="P-loop containing nucleotide triphosphate hydrolases"/>
    <property type="match status" value="1"/>
</dbReference>
<dbReference type="PANTHER" id="PTHR42781:SF4">
    <property type="entry name" value="SPERMIDINE_PUTRESCINE IMPORT ATP-BINDING PROTEIN POTA"/>
    <property type="match status" value="1"/>
</dbReference>
<evidence type="ECO:0000313" key="6">
    <source>
        <dbReference type="EMBL" id="MDK7187419.1"/>
    </source>
</evidence>
<dbReference type="RefSeq" id="WP_006907884.1">
    <property type="nucleotide sequence ID" value="NZ_JASOOE010000009.1"/>
</dbReference>
<evidence type="ECO:0000256" key="1">
    <source>
        <dbReference type="ARBA" id="ARBA00022448"/>
    </source>
</evidence>
<dbReference type="SMART" id="SM00382">
    <property type="entry name" value="AAA"/>
    <property type="match status" value="1"/>
</dbReference>
<dbReference type="GO" id="GO:0005524">
    <property type="term" value="F:ATP binding"/>
    <property type="evidence" value="ECO:0007669"/>
    <property type="project" value="UniProtKB-KW"/>
</dbReference>
<evidence type="ECO:0000313" key="7">
    <source>
        <dbReference type="Proteomes" id="UP001229251"/>
    </source>
</evidence>
<accession>A0AAJ1Q628</accession>
<keyword evidence="2" id="KW-0547">Nucleotide-binding</keyword>
<dbReference type="InterPro" id="IPR027417">
    <property type="entry name" value="P-loop_NTPase"/>
</dbReference>
<dbReference type="Proteomes" id="UP001229251">
    <property type="component" value="Unassembled WGS sequence"/>
</dbReference>
<dbReference type="GO" id="GO:0016887">
    <property type="term" value="F:ATP hydrolysis activity"/>
    <property type="evidence" value="ECO:0007669"/>
    <property type="project" value="InterPro"/>
</dbReference>
<reference evidence="6" key="1">
    <citation type="submission" date="2023-05" db="EMBL/GenBank/DDBJ databases">
        <title>Cataloging the Phylogenetic Diversity of Human Bladder Bacteria.</title>
        <authorList>
            <person name="Du J."/>
        </authorList>
    </citation>
    <scope>NUCLEOTIDE SEQUENCE</scope>
    <source>
        <strain evidence="6">UMB1231</strain>
    </source>
</reference>
<dbReference type="InterPro" id="IPR050093">
    <property type="entry name" value="ABC_SmlMolc_Importer"/>
</dbReference>
<comment type="caution">
    <text evidence="6">The sequence shown here is derived from an EMBL/GenBank/DDBJ whole genome shotgun (WGS) entry which is preliminary data.</text>
</comment>
<feature type="domain" description="ABC transporter" evidence="5">
    <location>
        <begin position="3"/>
        <end position="233"/>
    </location>
</feature>
<evidence type="ECO:0000256" key="3">
    <source>
        <dbReference type="ARBA" id="ARBA00022840"/>
    </source>
</evidence>
<sequence>MSLTIQALTTVLNHRTILQGIDFELKKGEYLALLGPSGSGKTTLLKSLAGLIPIQEGRLLLEGQAIDQLAPNQRPIAVVFQDLRLFPHLDVYDNLAFPMRLKGLKAAEINQAVQSLLADVQLIGYEHYAIRQLSGGQQQRIALARSLAYDPQVLLLDEPFSGLDEPLRREMGALVYRLVKAKGISTILVTHDKREAVEYADRVAFLYQGQIQQLASPTDLLNQPASRYLAKFLGKLNELPVDVDLEGRVLYQGQPLAIQTNLSPGPAYLCFRPSQASLQLATDSARDSSPLKWQAPVTLDRVVRYPEYQELQVQLPDLKQSLWVHDSTLQDLSIQPGQALVLSVYLSDCLILRG</sequence>
<dbReference type="InterPro" id="IPR003593">
    <property type="entry name" value="AAA+_ATPase"/>
</dbReference>
<dbReference type="EC" id="7.6.2.9" evidence="4"/>
<dbReference type="InterPro" id="IPR017871">
    <property type="entry name" value="ABC_transporter-like_CS"/>
</dbReference>